<dbReference type="Gene3D" id="2.20.100.10">
    <property type="entry name" value="Thrombospondin type-1 (TSP1) repeat"/>
    <property type="match status" value="6"/>
</dbReference>
<dbReference type="Pfam" id="PF18487">
    <property type="entry name" value="TSR"/>
    <property type="match status" value="1"/>
</dbReference>
<dbReference type="FunFam" id="2.20.100.10:FF:000001">
    <property type="entry name" value="semaphorin-5A isoform X1"/>
    <property type="match status" value="3"/>
</dbReference>
<feature type="chain" id="PRO_5028416021" evidence="7">
    <location>
        <begin position="27"/>
        <end position="470"/>
    </location>
</feature>
<evidence type="ECO:0000256" key="2">
    <source>
        <dbReference type="ARBA" id="ARBA00022525"/>
    </source>
</evidence>
<dbReference type="InterPro" id="IPR036383">
    <property type="entry name" value="TSP1_rpt_sf"/>
</dbReference>
<comment type="subcellular location">
    <subcellularLocation>
        <location evidence="1">Secreted</location>
    </subcellularLocation>
</comment>
<dbReference type="InterPro" id="IPR000884">
    <property type="entry name" value="TSP1_rpt"/>
</dbReference>
<dbReference type="OrthoDB" id="446173at2759"/>
<dbReference type="CTD" id="5199"/>
<evidence type="ECO:0000313" key="9">
    <source>
        <dbReference type="RefSeq" id="XP_004633621.1"/>
    </source>
</evidence>
<dbReference type="FunCoup" id="A0A6P3FBC1">
    <property type="interactions" value="150"/>
</dbReference>
<reference evidence="9" key="1">
    <citation type="submission" date="2025-08" db="UniProtKB">
        <authorList>
            <consortium name="RefSeq"/>
        </authorList>
    </citation>
    <scope>IDENTIFICATION</scope>
</reference>
<evidence type="ECO:0000256" key="5">
    <source>
        <dbReference type="ARBA" id="ARBA00023157"/>
    </source>
</evidence>
<dbReference type="AlphaFoldDB" id="A0A6P3FBC1"/>
<dbReference type="PROSITE" id="PS50092">
    <property type="entry name" value="TSP1"/>
    <property type="match status" value="6"/>
</dbReference>
<sequence length="470" mass="51455">MNASVQILRSLLLLLLLLLTLPATGSDSVLCFTQYEESSGRCKGLLGKDIHVQDCCLNAAYAFKKHDSGHCQACRSPQWSTWSPWTPCSVSCTEGSQLRHRRCIGWGGQCSGEKAPGTLEWQLQACEEQKCCPEMGGWSDWGPWGPCLVTCSKGTRIRQRVCNNPAPKCGGHCPGVAQEAEACDTQQVCPTHGAWGAWGSWSACLGSCSDKTHKPVETRSRTCSAPEPSKDPPGKPCSGPANEQRLCSGLPPCPVAGGWGSWGPVSPCSVTCGLGQTLEQRMCNNPVPKHGGPFCAGDNTRAHICNTTVPCPVDGKWENWSDWSSCTRPHLSSIRCKEIPGQQTRVRSCKHRKFNGQRCVGQHQEIRHCYNIQNCIFGEKGSWSSWTAWGLCTPPCGPNPTRVRQRRCMSPLPKFLPTISIVEGQGEKNVTFWGNPLAQCEELQGQKVLLEEKRPCLHTPACKEPEEENP</sequence>
<dbReference type="SUPFAM" id="SSF82895">
    <property type="entry name" value="TSP-1 type 1 repeat"/>
    <property type="match status" value="6"/>
</dbReference>
<dbReference type="PANTHER" id="PTHR22906:SF43">
    <property type="entry name" value="PROPERDIN"/>
    <property type="match status" value="1"/>
</dbReference>
<dbReference type="PRINTS" id="PR01705">
    <property type="entry name" value="TSP1REPEAT"/>
</dbReference>
<dbReference type="PANTHER" id="PTHR22906">
    <property type="entry name" value="PROPERDIN"/>
    <property type="match status" value="1"/>
</dbReference>
<dbReference type="InterPro" id="IPR054019">
    <property type="entry name" value="CFP_TSR_C"/>
</dbReference>
<keyword evidence="3 7" id="KW-0732">Signal</keyword>
<dbReference type="RefSeq" id="XP_004633621.1">
    <property type="nucleotide sequence ID" value="XM_004633564.2"/>
</dbReference>
<evidence type="ECO:0000313" key="8">
    <source>
        <dbReference type="Proteomes" id="UP000515203"/>
    </source>
</evidence>
<accession>A0A6P3FBC1</accession>
<dbReference type="Pfam" id="PF00090">
    <property type="entry name" value="TSP_1"/>
    <property type="match status" value="5"/>
</dbReference>
<gene>
    <name evidence="9" type="primary">Cfp</name>
</gene>
<dbReference type="InterPro" id="IPR049536">
    <property type="entry name" value="CFP_TSR-0"/>
</dbReference>
<dbReference type="InterPro" id="IPR052065">
    <property type="entry name" value="Compl_asym_regulator"/>
</dbReference>
<keyword evidence="5" id="KW-1015">Disulfide bond</keyword>
<organism evidence="8 9">
    <name type="scientific">Octodon degus</name>
    <name type="common">Degu</name>
    <name type="synonym">Sciurus degus</name>
    <dbReference type="NCBI Taxonomy" id="10160"/>
    <lineage>
        <taxon>Eukaryota</taxon>
        <taxon>Metazoa</taxon>
        <taxon>Chordata</taxon>
        <taxon>Craniata</taxon>
        <taxon>Vertebrata</taxon>
        <taxon>Euteleostomi</taxon>
        <taxon>Mammalia</taxon>
        <taxon>Eutheria</taxon>
        <taxon>Euarchontoglires</taxon>
        <taxon>Glires</taxon>
        <taxon>Rodentia</taxon>
        <taxon>Hystricomorpha</taxon>
        <taxon>Octodontidae</taxon>
        <taxon>Octodon</taxon>
    </lineage>
</organism>
<dbReference type="Proteomes" id="UP000515203">
    <property type="component" value="Unplaced"/>
</dbReference>
<keyword evidence="8" id="KW-1185">Reference proteome</keyword>
<evidence type="ECO:0000256" key="3">
    <source>
        <dbReference type="ARBA" id="ARBA00022729"/>
    </source>
</evidence>
<name>A0A6P3FBC1_OCTDE</name>
<dbReference type="Pfam" id="PF22195">
    <property type="entry name" value="TSP1_CFP_C"/>
    <property type="match status" value="1"/>
</dbReference>
<dbReference type="GeneID" id="101561810"/>
<dbReference type="InParanoid" id="A0A6P3FBC1"/>
<evidence type="ECO:0000256" key="1">
    <source>
        <dbReference type="ARBA" id="ARBA00004613"/>
    </source>
</evidence>
<protein>
    <submittedName>
        <fullName evidence="9">Properdin</fullName>
    </submittedName>
</protein>
<evidence type="ECO:0000256" key="4">
    <source>
        <dbReference type="ARBA" id="ARBA00022737"/>
    </source>
</evidence>
<feature type="signal peptide" evidence="7">
    <location>
        <begin position="1"/>
        <end position="26"/>
    </location>
</feature>
<keyword evidence="2" id="KW-0964">Secreted</keyword>
<keyword evidence="4" id="KW-0677">Repeat</keyword>
<feature type="region of interest" description="Disordered" evidence="6">
    <location>
        <begin position="212"/>
        <end position="237"/>
    </location>
</feature>
<proteinExistence type="predicted"/>
<dbReference type="SMART" id="SM00209">
    <property type="entry name" value="TSP1"/>
    <property type="match status" value="6"/>
</dbReference>
<evidence type="ECO:0000256" key="7">
    <source>
        <dbReference type="SAM" id="SignalP"/>
    </source>
</evidence>
<evidence type="ECO:0000256" key="6">
    <source>
        <dbReference type="SAM" id="MobiDB-lite"/>
    </source>
</evidence>